<keyword evidence="8" id="KW-1185">Reference proteome</keyword>
<evidence type="ECO:0000313" key="8">
    <source>
        <dbReference type="Proteomes" id="UP000324646"/>
    </source>
</evidence>
<proteinExistence type="inferred from homology"/>
<evidence type="ECO:0000256" key="1">
    <source>
        <dbReference type="ARBA" id="ARBA00004167"/>
    </source>
</evidence>
<dbReference type="GO" id="GO:0016020">
    <property type="term" value="C:membrane"/>
    <property type="evidence" value="ECO:0007669"/>
    <property type="project" value="UniProtKB-SubCell"/>
</dbReference>
<evidence type="ECO:0000256" key="5">
    <source>
        <dbReference type="ARBA" id="ARBA00023136"/>
    </source>
</evidence>
<dbReference type="PANTHER" id="PTHR30386:SF26">
    <property type="entry name" value="TRANSPORT PROTEIN COMB"/>
    <property type="match status" value="1"/>
</dbReference>
<dbReference type="PRINTS" id="PR01490">
    <property type="entry name" value="RTXTOXIND"/>
</dbReference>
<evidence type="ECO:0000256" key="3">
    <source>
        <dbReference type="ARBA" id="ARBA00022692"/>
    </source>
</evidence>
<keyword evidence="4 6" id="KW-1133">Transmembrane helix</keyword>
<dbReference type="RefSeq" id="WP_148810044.1">
    <property type="nucleotide sequence ID" value="NZ_CP042243.1"/>
</dbReference>
<dbReference type="InterPro" id="IPR050739">
    <property type="entry name" value="MFP"/>
</dbReference>
<dbReference type="Proteomes" id="UP000324646">
    <property type="component" value="Chromosome"/>
</dbReference>
<gene>
    <name evidence="7" type="ORF">FQB35_11550</name>
</gene>
<keyword evidence="5 6" id="KW-0472">Membrane</keyword>
<comment type="similarity">
    <text evidence="2">Belongs to the membrane fusion protein (MFP) (TC 8.A.1) family.</text>
</comment>
<dbReference type="KEGG" id="crs:FQB35_11550"/>
<evidence type="ECO:0000256" key="4">
    <source>
        <dbReference type="ARBA" id="ARBA00022989"/>
    </source>
</evidence>
<sequence>MKYVIQDIREMTDSRELLESKPHPFTIIFIYILISILLIGLIWSYFGEIDVVVKAQGVVRPNKRISTINNMINGKVKEVYIEEGKKVKKGEILYTIDYKDRG</sequence>
<evidence type="ECO:0000313" key="7">
    <source>
        <dbReference type="EMBL" id="QEK12908.1"/>
    </source>
</evidence>
<keyword evidence="3 6" id="KW-0812">Transmembrane</keyword>
<feature type="transmembrane region" description="Helical" evidence="6">
    <location>
        <begin position="25"/>
        <end position="46"/>
    </location>
</feature>
<dbReference type="Gene3D" id="2.40.50.100">
    <property type="match status" value="1"/>
</dbReference>
<reference evidence="7 8" key="1">
    <citation type="submission" date="2019-07" db="EMBL/GenBank/DDBJ databases">
        <title>Complete genome of Crassaminicella thermophila SY095.</title>
        <authorList>
            <person name="Li X."/>
        </authorList>
    </citation>
    <scope>NUCLEOTIDE SEQUENCE [LARGE SCALE GENOMIC DNA]</scope>
    <source>
        <strain evidence="7 8">SY095</strain>
    </source>
</reference>
<name>A0A5C0SI79_CRATE</name>
<dbReference type="AlphaFoldDB" id="A0A5C0SI79"/>
<evidence type="ECO:0000256" key="6">
    <source>
        <dbReference type="SAM" id="Phobius"/>
    </source>
</evidence>
<organism evidence="7 8">
    <name type="scientific">Crassaminicella thermophila</name>
    <dbReference type="NCBI Taxonomy" id="2599308"/>
    <lineage>
        <taxon>Bacteria</taxon>
        <taxon>Bacillati</taxon>
        <taxon>Bacillota</taxon>
        <taxon>Clostridia</taxon>
        <taxon>Eubacteriales</taxon>
        <taxon>Clostridiaceae</taxon>
        <taxon>Crassaminicella</taxon>
    </lineage>
</organism>
<comment type="subcellular location">
    <subcellularLocation>
        <location evidence="1">Membrane</location>
        <topology evidence="1">Single-pass membrane protein</topology>
    </subcellularLocation>
</comment>
<accession>A0A5C0SI79</accession>
<protein>
    <submittedName>
        <fullName evidence="7">Biotin/lipoyl-binding protein</fullName>
    </submittedName>
</protein>
<dbReference type="OrthoDB" id="357309at2"/>
<dbReference type="SUPFAM" id="SSF111369">
    <property type="entry name" value="HlyD-like secretion proteins"/>
    <property type="match status" value="1"/>
</dbReference>
<evidence type="ECO:0000256" key="2">
    <source>
        <dbReference type="ARBA" id="ARBA00009477"/>
    </source>
</evidence>
<dbReference type="EMBL" id="CP042243">
    <property type="protein sequence ID" value="QEK12908.1"/>
    <property type="molecule type" value="Genomic_DNA"/>
</dbReference>
<dbReference type="PANTHER" id="PTHR30386">
    <property type="entry name" value="MEMBRANE FUSION SUBUNIT OF EMRAB-TOLC MULTIDRUG EFFLUX PUMP"/>
    <property type="match status" value="1"/>
</dbReference>